<dbReference type="Proteomes" id="UP000683428">
    <property type="component" value="Chromosome"/>
</dbReference>
<dbReference type="RefSeq" id="WP_216130141.1">
    <property type="nucleotide sequence ID" value="NZ_CP064782.1"/>
</dbReference>
<dbReference type="GO" id="GO:0000917">
    <property type="term" value="P:division septum assembly"/>
    <property type="evidence" value="ECO:0007669"/>
    <property type="project" value="TreeGrafter"/>
</dbReference>
<keyword evidence="2" id="KW-0132">Cell division</keyword>
<evidence type="ECO:0000313" key="3">
    <source>
        <dbReference type="Proteomes" id="UP000683428"/>
    </source>
</evidence>
<gene>
    <name evidence="2" type="ORF">Azoinq_08215</name>
</gene>
<dbReference type="PANTHER" id="PTHR34981">
    <property type="entry name" value="CELL DIVISION PROTEIN ZAPA"/>
    <property type="match status" value="1"/>
</dbReference>
<dbReference type="EMBL" id="CP064782">
    <property type="protein sequence ID" value="QWT47861.1"/>
    <property type="molecule type" value="Genomic_DNA"/>
</dbReference>
<dbReference type="InterPro" id="IPR007838">
    <property type="entry name" value="Cell_div_ZapA-like"/>
</dbReference>
<dbReference type="GO" id="GO:0005829">
    <property type="term" value="C:cytosol"/>
    <property type="evidence" value="ECO:0007669"/>
    <property type="project" value="TreeGrafter"/>
</dbReference>
<proteinExistence type="predicted"/>
<accession>A0A975SKN5</accession>
<dbReference type="PANTHER" id="PTHR34981:SF1">
    <property type="entry name" value="CELL DIVISION PROTEIN ZAPA"/>
    <property type="match status" value="1"/>
</dbReference>
<dbReference type="Pfam" id="PF05164">
    <property type="entry name" value="ZapA"/>
    <property type="match status" value="1"/>
</dbReference>
<keyword evidence="2" id="KW-0131">Cell cycle</keyword>
<feature type="region of interest" description="Disordered" evidence="1">
    <location>
        <begin position="72"/>
        <end position="98"/>
    </location>
</feature>
<dbReference type="AlphaFoldDB" id="A0A975SKN5"/>
<organism evidence="2 3">
    <name type="scientific">Azospira inquinata</name>
    <dbReference type="NCBI Taxonomy" id="2785627"/>
    <lineage>
        <taxon>Bacteria</taxon>
        <taxon>Pseudomonadati</taxon>
        <taxon>Pseudomonadota</taxon>
        <taxon>Betaproteobacteria</taxon>
        <taxon>Rhodocyclales</taxon>
        <taxon>Rhodocyclaceae</taxon>
        <taxon>Azospira</taxon>
    </lineage>
</organism>
<reference evidence="2" key="1">
    <citation type="submission" date="2020-11" db="EMBL/GenBank/DDBJ databases">
        <title>Azospira inquinata sp. nov.</title>
        <authorList>
            <person name="Moe W.M."/>
            <person name="Mikes M.C."/>
        </authorList>
    </citation>
    <scope>NUCLEOTIDE SEQUENCE</scope>
    <source>
        <strain evidence="2">Azo-3</strain>
    </source>
</reference>
<evidence type="ECO:0000256" key="1">
    <source>
        <dbReference type="SAM" id="MobiDB-lite"/>
    </source>
</evidence>
<protein>
    <submittedName>
        <fullName evidence="2">Cell division protein ZapA</fullName>
    </submittedName>
</protein>
<sequence length="122" mass="13548">MSGEALHLDVRLLGREYRVACPSEEREALLEAVDYLEQQMQDVAGKAKNLAPERVAVMVALNLASELLAERRKPAPSTALEANEDGASEQIHKSFDKPDFQRRIGDMEAQLDAVLQTQSPLF</sequence>
<dbReference type="GO" id="GO:0043093">
    <property type="term" value="P:FtsZ-dependent cytokinesis"/>
    <property type="evidence" value="ECO:0007669"/>
    <property type="project" value="TreeGrafter"/>
</dbReference>
<dbReference type="GO" id="GO:0000921">
    <property type="term" value="P:septin ring assembly"/>
    <property type="evidence" value="ECO:0007669"/>
    <property type="project" value="TreeGrafter"/>
</dbReference>
<dbReference type="KEGG" id="aiq:Azoinq_08215"/>
<dbReference type="GO" id="GO:0032153">
    <property type="term" value="C:cell division site"/>
    <property type="evidence" value="ECO:0007669"/>
    <property type="project" value="TreeGrafter"/>
</dbReference>
<evidence type="ECO:0000313" key="2">
    <source>
        <dbReference type="EMBL" id="QWT47861.1"/>
    </source>
</evidence>
<keyword evidence="3" id="KW-1185">Reference proteome</keyword>
<dbReference type="GO" id="GO:0030428">
    <property type="term" value="C:cell septum"/>
    <property type="evidence" value="ECO:0007669"/>
    <property type="project" value="TreeGrafter"/>
</dbReference>
<name>A0A975SKN5_9RHOO</name>